<dbReference type="PROSITE" id="PS51518">
    <property type="entry name" value="SGF29_C"/>
    <property type="match status" value="1"/>
</dbReference>
<evidence type="ECO:0008006" key="8">
    <source>
        <dbReference type="Google" id="ProtNLM"/>
    </source>
</evidence>
<feature type="compositionally biased region" description="Pro residues" evidence="3">
    <location>
        <begin position="677"/>
        <end position="694"/>
    </location>
</feature>
<evidence type="ECO:0000259" key="5">
    <source>
        <dbReference type="PROSITE" id="PS51518"/>
    </source>
</evidence>
<feature type="region of interest" description="Disordered" evidence="3">
    <location>
        <begin position="1"/>
        <end position="81"/>
    </location>
</feature>
<name>A0ABQ6MUF7_9STRA</name>
<accession>A0ABQ6MUF7</accession>
<feature type="compositionally biased region" description="Low complexity" evidence="3">
    <location>
        <begin position="658"/>
        <end position="676"/>
    </location>
</feature>
<dbReference type="InterPro" id="IPR051412">
    <property type="entry name" value="Formin_Homology_Diaphanous_sf"/>
</dbReference>
<evidence type="ECO:0000256" key="3">
    <source>
        <dbReference type="SAM" id="MobiDB-lite"/>
    </source>
</evidence>
<reference evidence="6 7" key="1">
    <citation type="journal article" date="2023" name="Commun. Biol.">
        <title>Genome analysis of Parmales, the sister group of diatoms, reveals the evolutionary specialization of diatoms from phago-mixotrophs to photoautotrophs.</title>
        <authorList>
            <person name="Ban H."/>
            <person name="Sato S."/>
            <person name="Yoshikawa S."/>
            <person name="Yamada K."/>
            <person name="Nakamura Y."/>
            <person name="Ichinomiya M."/>
            <person name="Sato N."/>
            <person name="Blanc-Mathieu R."/>
            <person name="Endo H."/>
            <person name="Kuwata A."/>
            <person name="Ogata H."/>
        </authorList>
    </citation>
    <scope>NUCLEOTIDE SEQUENCE [LARGE SCALE GENOMIC DNA]</scope>
</reference>
<feature type="domain" description="Bromo" evidence="4">
    <location>
        <begin position="481"/>
        <end position="550"/>
    </location>
</feature>
<feature type="compositionally biased region" description="Basic and acidic residues" evidence="3">
    <location>
        <begin position="595"/>
        <end position="604"/>
    </location>
</feature>
<dbReference type="Pfam" id="PF00439">
    <property type="entry name" value="Bromodomain"/>
    <property type="match status" value="1"/>
</dbReference>
<feature type="region of interest" description="Disordered" evidence="3">
    <location>
        <begin position="590"/>
        <end position="620"/>
    </location>
</feature>
<dbReference type="Gene3D" id="1.25.40.20">
    <property type="entry name" value="Ankyrin repeat-containing domain"/>
    <property type="match status" value="1"/>
</dbReference>
<dbReference type="CDD" id="cd04369">
    <property type="entry name" value="Bromodomain"/>
    <property type="match status" value="1"/>
</dbReference>
<dbReference type="InterPro" id="IPR010750">
    <property type="entry name" value="SGF29_tudor-like_dom"/>
</dbReference>
<dbReference type="PANTHER" id="PTHR45691:SF1">
    <property type="entry name" value="FH2 DOMAIN-CONTAINING PROTEIN 1-RELATED"/>
    <property type="match status" value="1"/>
</dbReference>
<protein>
    <recommendedName>
        <fullName evidence="8">Bromo domain-containing protein</fullName>
    </recommendedName>
</protein>
<dbReference type="InterPro" id="IPR001487">
    <property type="entry name" value="Bromodomain"/>
</dbReference>
<dbReference type="SUPFAM" id="SSF48403">
    <property type="entry name" value="Ankyrin repeat"/>
    <property type="match status" value="1"/>
</dbReference>
<evidence type="ECO:0000256" key="2">
    <source>
        <dbReference type="PROSITE-ProRule" id="PRU00035"/>
    </source>
</evidence>
<gene>
    <name evidence="6" type="ORF">TeGR_g6494</name>
</gene>
<dbReference type="InterPro" id="IPR036427">
    <property type="entry name" value="Bromodomain-like_sf"/>
</dbReference>
<evidence type="ECO:0000313" key="7">
    <source>
        <dbReference type="Proteomes" id="UP001165060"/>
    </source>
</evidence>
<dbReference type="Pfam" id="PF07039">
    <property type="entry name" value="SGF29_Tudor"/>
    <property type="match status" value="1"/>
</dbReference>
<comment type="caution">
    <text evidence="6">The sequence shown here is derived from an EMBL/GenBank/DDBJ whole genome shotgun (WGS) entry which is preliminary data.</text>
</comment>
<proteinExistence type="predicted"/>
<organism evidence="6 7">
    <name type="scientific">Tetraparma gracilis</name>
    <dbReference type="NCBI Taxonomy" id="2962635"/>
    <lineage>
        <taxon>Eukaryota</taxon>
        <taxon>Sar</taxon>
        <taxon>Stramenopiles</taxon>
        <taxon>Ochrophyta</taxon>
        <taxon>Bolidophyceae</taxon>
        <taxon>Parmales</taxon>
        <taxon>Triparmaceae</taxon>
        <taxon>Tetraparma</taxon>
    </lineage>
</organism>
<dbReference type="PROSITE" id="PS50014">
    <property type="entry name" value="BROMODOMAIN_2"/>
    <property type="match status" value="1"/>
</dbReference>
<dbReference type="Gene3D" id="1.20.920.10">
    <property type="entry name" value="Bromodomain-like"/>
    <property type="match status" value="1"/>
</dbReference>
<dbReference type="Gene3D" id="2.30.30.140">
    <property type="match status" value="1"/>
</dbReference>
<dbReference type="SUPFAM" id="SSF47370">
    <property type="entry name" value="Bromodomain"/>
    <property type="match status" value="1"/>
</dbReference>
<dbReference type="PANTHER" id="PTHR45691">
    <property type="entry name" value="PROTEIN DIAPHANOUS"/>
    <property type="match status" value="1"/>
</dbReference>
<evidence type="ECO:0000259" key="4">
    <source>
        <dbReference type="PROSITE" id="PS50014"/>
    </source>
</evidence>
<feature type="compositionally biased region" description="Low complexity" evidence="3">
    <location>
        <begin position="1"/>
        <end position="11"/>
    </location>
</feature>
<evidence type="ECO:0000313" key="6">
    <source>
        <dbReference type="EMBL" id="GMI32656.1"/>
    </source>
</evidence>
<dbReference type="Proteomes" id="UP001165060">
    <property type="component" value="Unassembled WGS sequence"/>
</dbReference>
<evidence type="ECO:0000256" key="1">
    <source>
        <dbReference type="ARBA" id="ARBA00023117"/>
    </source>
</evidence>
<sequence>MPRPARLLAVRPPLPPPPEAAFHDRLPAKPSGPPAKGQARVLELPPLTRQEATREATQQEAKARGLPASPSESVTESSGPAPLPPFVPLRPFYYRPYSVTLSFRRKILTPVPECGCGSTRAYPGRCYYDCLSAHRDESRPPSFPPVPSLPAYLRDRKRSWRLRSSLPWRRELADRRFEEAMQRSVTDHSEVTHVPGPPALSGFADTAAWLRARKAFWREHCYKHERSSEPWVAPPKPHYPPRREAFWLSAHEGAPSATFGEWLGGQKEHWKLGYSWRIKRKRELLEAGGEVKLLEEPGRWMEARREEWRLRRFKRRREGLVLSPEPATEKERVAVRLEGDGEWVLGRLVGRGEDGVCSVVDDAEPYDLPASSVMSLNPPAPHLPGSILHCVYPGSTTFYAAMVSSSPSPDESCVLVRFWDDADPATGVHSDKAVPLALCFRPPPGVPFLPPSPPVLPPAALRPLLFALLSSLVAADKQRVFKMPVSDSVAPNYSAVVAAPICHADIKGMIQGGAYDEYRASPDPLSKFDADVRRVYSNCALYNSTPGGKFFRDLAAAQAELHASLFSALLCDLADREYAVLKAAEAAKEAAQGKAGEKRGREPEPLASRVSSRRKKARRLYMEEDEDESIFLYPVEPAPPPMLIQAPDDATNPDFIVTPSPISTATSTSSSSSSAVAPPPPPLPLPDPPPPPFPSSTRFKLTHAIYADVLERRAASVRAAEPRRYDLSWLSNDSPVPDDVVFSIFGFLKTEDVVQLTALAPAYTSGFSERAHLFEAMCKANSARLGWIVPRNPRGGWYALYFKMLRDWTLQSRRKSDEVLLAVNDAVEKGDHLSKVKSVVEAAQKAFGYDIDYSSGLVLERNSILNLAVIKGRTKVAKWLVLDKGADIETHDRGLFTPLLNCAFAGDVALARFFMQRGAKRFRVGVTHSSLGWKPDFKGLTPEGWARRRGHHALADEIKLGLK</sequence>
<dbReference type="EMBL" id="BRYB01000554">
    <property type="protein sequence ID" value="GMI32656.1"/>
    <property type="molecule type" value="Genomic_DNA"/>
</dbReference>
<dbReference type="InterPro" id="IPR036770">
    <property type="entry name" value="Ankyrin_rpt-contain_sf"/>
</dbReference>
<feature type="domain" description="SGF29 C-terminal" evidence="5">
    <location>
        <begin position="323"/>
        <end position="448"/>
    </location>
</feature>
<keyword evidence="7" id="KW-1185">Reference proteome</keyword>
<keyword evidence="1 2" id="KW-0103">Bromodomain</keyword>
<feature type="region of interest" description="Disordered" evidence="3">
    <location>
        <begin position="651"/>
        <end position="694"/>
    </location>
</feature>